<evidence type="ECO:0000313" key="8">
    <source>
        <dbReference type="RefSeq" id="XP_030740523.1"/>
    </source>
</evidence>
<keyword evidence="2" id="KW-0812">Transmembrane</keyword>
<dbReference type="PROSITE" id="PS50215">
    <property type="entry name" value="ADAM_MEPRO"/>
    <property type="match status" value="1"/>
</dbReference>
<organism evidence="7 8">
    <name type="scientific">Echinops telfairi</name>
    <name type="common">Lesser hedgehog tenrec</name>
    <dbReference type="NCBI Taxonomy" id="9371"/>
    <lineage>
        <taxon>Eukaryota</taxon>
        <taxon>Metazoa</taxon>
        <taxon>Chordata</taxon>
        <taxon>Craniata</taxon>
        <taxon>Vertebrata</taxon>
        <taxon>Euteleostomi</taxon>
        <taxon>Mammalia</taxon>
        <taxon>Eutheria</taxon>
        <taxon>Afrotheria</taxon>
        <taxon>Tenrecidae</taxon>
        <taxon>Tenrecinae</taxon>
        <taxon>Echinops</taxon>
    </lineage>
</organism>
<dbReference type="InterPro" id="IPR034027">
    <property type="entry name" value="Reprolysin_adamalysin"/>
</dbReference>
<dbReference type="GeneID" id="101651370"/>
<name>A0ABM1VIV7_ECHTE</name>
<dbReference type="CDD" id="cd04269">
    <property type="entry name" value="ZnMc_adamalysin_II_like"/>
    <property type="match status" value="1"/>
</dbReference>
<comment type="caution">
    <text evidence="5">Lacks conserved residue(s) required for the propagation of feature annotation.</text>
</comment>
<evidence type="ECO:0000259" key="6">
    <source>
        <dbReference type="PROSITE" id="PS50215"/>
    </source>
</evidence>
<comment type="subcellular location">
    <subcellularLocation>
        <location evidence="1">Membrane</location>
        <topology evidence="1">Single-pass type I membrane protein</topology>
    </subcellularLocation>
</comment>
<keyword evidence="7" id="KW-1185">Reference proteome</keyword>
<dbReference type="PANTHER" id="PTHR11905">
    <property type="entry name" value="ADAM A DISINTEGRIN AND METALLOPROTEASE DOMAIN"/>
    <property type="match status" value="1"/>
</dbReference>
<dbReference type="Gene3D" id="3.40.390.10">
    <property type="entry name" value="Collagenase (Catalytic Domain)"/>
    <property type="match status" value="1"/>
</dbReference>
<evidence type="ECO:0000256" key="3">
    <source>
        <dbReference type="ARBA" id="ARBA00022989"/>
    </source>
</evidence>
<reference evidence="8" key="1">
    <citation type="submission" date="2025-08" db="UniProtKB">
        <authorList>
            <consortium name="RefSeq"/>
        </authorList>
    </citation>
    <scope>IDENTIFICATION</scope>
</reference>
<feature type="disulfide bond" evidence="5">
    <location>
        <begin position="328"/>
        <end position="333"/>
    </location>
</feature>
<dbReference type="InterPro" id="IPR024079">
    <property type="entry name" value="MetalloPept_cat_dom_sf"/>
</dbReference>
<dbReference type="Pfam" id="PF01562">
    <property type="entry name" value="Pep_M12B_propep"/>
    <property type="match status" value="1"/>
</dbReference>
<keyword evidence="3" id="KW-1133">Transmembrane helix</keyword>
<sequence>MALGTYLVRRSGIGWHRHVQGRLLVIGECRHVHAPNQVFYKILIEGKTYTVNLTQKNILPYNFRVYGYNSSEIMKPLIQKFQNLCNYQGHVEGFPNSAVTISTCFGLRGLIQFEKVSYGIEPIETSAGFEHIIHPVKNKNASYSLYTKMENERTQPSHKIPRGVELQLYNTAPYNRYIEIHVVVEKKMYDHMGANTAAVTQKVFQVIGLVSAMLTSLNITLILSSLELWISDNKISINGEADELLYRFLNWKNTYLVLRPHDVAILLVYREKSNYVGATLKGIMCDIKNSGGVLLYSRAISLEALAVIVTQLLSLSMGIRFDDSKCQCSGAACIMSPKAIYFSGVKPFSSCSMEDFILFISKPKSQCLQNQPHLDPSYKRNVDTCKAPFGCPSTSQMDENNDKIPALMLEDGRQVIEDVGKFSGLS</sequence>
<keyword evidence="3" id="KW-0472">Membrane</keyword>
<keyword evidence="4 5" id="KW-1015">Disulfide bond</keyword>
<dbReference type="PANTHER" id="PTHR11905:SF108">
    <property type="entry name" value="DISINTEGRIN AND METALLOPROTEINASE DOMAIN-CONTAINING PROTEIN 2"/>
    <property type="match status" value="1"/>
</dbReference>
<evidence type="ECO:0000313" key="7">
    <source>
        <dbReference type="Proteomes" id="UP000694863"/>
    </source>
</evidence>
<gene>
    <name evidence="8" type="primary">LOC101651370</name>
</gene>
<evidence type="ECO:0000256" key="5">
    <source>
        <dbReference type="PROSITE-ProRule" id="PRU00276"/>
    </source>
</evidence>
<dbReference type="SUPFAM" id="SSF55486">
    <property type="entry name" value="Metalloproteases ('zincins'), catalytic domain"/>
    <property type="match status" value="1"/>
</dbReference>
<feature type="domain" description="Peptidase M12B" evidence="6">
    <location>
        <begin position="176"/>
        <end position="372"/>
    </location>
</feature>
<evidence type="ECO:0000256" key="1">
    <source>
        <dbReference type="ARBA" id="ARBA00004479"/>
    </source>
</evidence>
<proteinExistence type="predicted"/>
<dbReference type="Pfam" id="PF01421">
    <property type="entry name" value="Reprolysin"/>
    <property type="match status" value="1"/>
</dbReference>
<dbReference type="InterPro" id="IPR001590">
    <property type="entry name" value="Peptidase_M12B"/>
</dbReference>
<dbReference type="Proteomes" id="UP000694863">
    <property type="component" value="Unplaced"/>
</dbReference>
<dbReference type="InterPro" id="IPR002870">
    <property type="entry name" value="Peptidase_M12B_N"/>
</dbReference>
<protein>
    <submittedName>
        <fullName evidence="8">Disintegrin and metalloproteinase domain-containing protein 2-like</fullName>
    </submittedName>
</protein>
<accession>A0ABM1VIV7</accession>
<evidence type="ECO:0000256" key="4">
    <source>
        <dbReference type="ARBA" id="ARBA00023157"/>
    </source>
</evidence>
<evidence type="ECO:0000256" key="2">
    <source>
        <dbReference type="ARBA" id="ARBA00022692"/>
    </source>
</evidence>
<dbReference type="RefSeq" id="XP_030740523.1">
    <property type="nucleotide sequence ID" value="XM_030884663.1"/>
</dbReference>